<dbReference type="STRING" id="449447.MAE_32410"/>
<gene>
    <name evidence="1" type="ordered locus">MAE_32410</name>
</gene>
<keyword evidence="2" id="KW-1185">Reference proteome</keyword>
<dbReference type="Proteomes" id="UP000001510">
    <property type="component" value="Chromosome"/>
</dbReference>
<accession>B0JLN9</accession>
<dbReference type="EMBL" id="AP009552">
    <property type="protein sequence ID" value="BAG03063.1"/>
    <property type="molecule type" value="Genomic_DNA"/>
</dbReference>
<name>B0JLN9_MICAN</name>
<proteinExistence type="predicted"/>
<protein>
    <submittedName>
        <fullName evidence="1">Uncharacterized protein</fullName>
    </submittedName>
</protein>
<reference evidence="1 2" key="1">
    <citation type="journal article" date="2007" name="DNA Res.">
        <title>Complete genomic structure of the bloom-forming toxic cyanobacterium Microcystis aeruginosa NIES-843.</title>
        <authorList>
            <person name="Kaneko T."/>
            <person name="Nakajima N."/>
            <person name="Okamoto S."/>
            <person name="Suzuki I."/>
            <person name="Tanabe Y."/>
            <person name="Tamaoki M."/>
            <person name="Nakamura Y."/>
            <person name="Kasai F."/>
            <person name="Watanabe A."/>
            <person name="Kawashima K."/>
            <person name="Kishida Y."/>
            <person name="Ono A."/>
            <person name="Shimizu Y."/>
            <person name="Takahashi C."/>
            <person name="Minami C."/>
            <person name="Fujishiro T."/>
            <person name="Kohara M."/>
            <person name="Katoh M."/>
            <person name="Nakazaki N."/>
            <person name="Nakayama S."/>
            <person name="Yamada M."/>
            <person name="Tabata S."/>
            <person name="Watanabe M.M."/>
        </authorList>
    </citation>
    <scope>NUCLEOTIDE SEQUENCE [LARGE SCALE GENOMIC DNA]</scope>
    <source>
        <strain evidence="2">NIES-843 / IAM M-247</strain>
    </source>
</reference>
<dbReference type="PaxDb" id="449447-MAE_32410"/>
<sequence length="62" mass="7703">MIRRSPIIIRIIVKFSRYDYHNQERRNRLMTKEIIPFHQRLNSRLNKQKITILQVNLGKHYN</sequence>
<evidence type="ECO:0000313" key="2">
    <source>
        <dbReference type="Proteomes" id="UP000001510"/>
    </source>
</evidence>
<evidence type="ECO:0000313" key="1">
    <source>
        <dbReference type="EMBL" id="BAG03063.1"/>
    </source>
</evidence>
<dbReference type="EnsemblBacteria" id="BAG03063">
    <property type="protein sequence ID" value="BAG03063"/>
    <property type="gene ID" value="MAE_32410"/>
</dbReference>
<organism evidence="1 2">
    <name type="scientific">Microcystis aeruginosa (strain NIES-843 / IAM M-2473)</name>
    <dbReference type="NCBI Taxonomy" id="449447"/>
    <lineage>
        <taxon>Bacteria</taxon>
        <taxon>Bacillati</taxon>
        <taxon>Cyanobacteriota</taxon>
        <taxon>Cyanophyceae</taxon>
        <taxon>Oscillatoriophycideae</taxon>
        <taxon>Chroococcales</taxon>
        <taxon>Microcystaceae</taxon>
        <taxon>Microcystis</taxon>
    </lineage>
</organism>
<dbReference type="AlphaFoldDB" id="B0JLN9"/>
<dbReference type="HOGENOM" id="CLU_2899177_0_0_3"/>
<dbReference type="KEGG" id="mar:MAE_32410"/>